<keyword evidence="11" id="KW-1185">Reference proteome</keyword>
<dbReference type="GO" id="GO:0016705">
    <property type="term" value="F:oxidoreductase activity, acting on paired donors, with incorporation or reduction of molecular oxygen"/>
    <property type="evidence" value="ECO:0007669"/>
    <property type="project" value="UniProtKB-ARBA"/>
</dbReference>
<dbReference type="PANTHER" id="PTHR31212:SF4">
    <property type="entry name" value="ALPHA-KETOGLUTARATE-DEPENDENT DIOXYGENASE ALKB HOMOLOG 3"/>
    <property type="match status" value="1"/>
</dbReference>
<dbReference type="InterPro" id="IPR005123">
    <property type="entry name" value="Oxoglu/Fe-dep_dioxygenase_dom"/>
</dbReference>
<keyword evidence="4" id="KW-0460">Magnesium</keyword>
<keyword evidence="3" id="KW-0227">DNA damage</keyword>
<evidence type="ECO:0000256" key="1">
    <source>
        <dbReference type="ARBA" id="ARBA00001954"/>
    </source>
</evidence>
<dbReference type="InterPro" id="IPR027450">
    <property type="entry name" value="AlkB-like"/>
</dbReference>
<keyword evidence="8" id="KW-0234">DNA repair</keyword>
<evidence type="ECO:0000256" key="6">
    <source>
        <dbReference type="ARBA" id="ARBA00023002"/>
    </source>
</evidence>
<protein>
    <submittedName>
        <fullName evidence="10">Alpha-ketoglutarate-dependent dioxygenase AlkB</fullName>
    </submittedName>
</protein>
<dbReference type="GO" id="GO:0032451">
    <property type="term" value="F:demethylase activity"/>
    <property type="evidence" value="ECO:0007669"/>
    <property type="project" value="UniProtKB-ARBA"/>
</dbReference>
<keyword evidence="7" id="KW-0408">Iron</keyword>
<evidence type="ECO:0000256" key="4">
    <source>
        <dbReference type="ARBA" id="ARBA00022842"/>
    </source>
</evidence>
<evidence type="ECO:0000256" key="5">
    <source>
        <dbReference type="ARBA" id="ARBA00022964"/>
    </source>
</evidence>
<dbReference type="InterPro" id="IPR032854">
    <property type="entry name" value="ALKBH3"/>
</dbReference>
<reference evidence="10" key="1">
    <citation type="submission" date="2021-02" db="EMBL/GenBank/DDBJ databases">
        <title>PHA producing bacteria isolated from coastal sediment in Guangdong, Shenzhen.</title>
        <authorList>
            <person name="Zheng W."/>
            <person name="Yu S."/>
            <person name="Huang Y."/>
        </authorList>
    </citation>
    <scope>NUCLEOTIDE SEQUENCE</scope>
    <source>
        <strain evidence="10">TN14-10</strain>
    </source>
</reference>
<sequence>MDLFDHSPFERLPLPDADLLLLRRIALSASPDALAERLIADTPWRRESITLWGKTRLQPRLLAWYGDPGSRYRYSGRTLEPLPWTPLLRQLKDAVERASGARYNSVLLNYYRDGRDSMGMHADDEPELGARPTVASLSLGAERKLVFRHRWRKDLRPVRLPLPSGSLLVMSGDTQAHWKHGIDKLRRACGPRINLTFRRIVAPVR</sequence>
<evidence type="ECO:0000313" key="11">
    <source>
        <dbReference type="Proteomes" id="UP000664303"/>
    </source>
</evidence>
<evidence type="ECO:0000313" key="10">
    <source>
        <dbReference type="EMBL" id="MBN7796865.1"/>
    </source>
</evidence>
<keyword evidence="2" id="KW-0479">Metal-binding</keyword>
<dbReference type="Pfam" id="PF13532">
    <property type="entry name" value="2OG-FeII_Oxy_2"/>
    <property type="match status" value="1"/>
</dbReference>
<comment type="caution">
    <text evidence="10">The sequence shown here is derived from an EMBL/GenBank/DDBJ whole genome shotgun (WGS) entry which is preliminary data.</text>
</comment>
<comment type="cofactor">
    <cofactor evidence="1">
        <name>Fe(2+)</name>
        <dbReference type="ChEBI" id="CHEBI:29033"/>
    </cofactor>
</comment>
<dbReference type="GO" id="GO:0051213">
    <property type="term" value="F:dioxygenase activity"/>
    <property type="evidence" value="ECO:0007669"/>
    <property type="project" value="UniProtKB-KW"/>
</dbReference>
<dbReference type="AlphaFoldDB" id="A0A939DEM4"/>
<dbReference type="Gene3D" id="2.60.120.590">
    <property type="entry name" value="Alpha-ketoglutarate-dependent dioxygenase AlkB-like"/>
    <property type="match status" value="1"/>
</dbReference>
<dbReference type="PANTHER" id="PTHR31212">
    <property type="entry name" value="ALPHA-KETOGLUTARATE-DEPENDENT DIOXYGENASE ALKB HOMOLOG 3"/>
    <property type="match status" value="1"/>
</dbReference>
<dbReference type="GO" id="GO:0006307">
    <property type="term" value="P:DNA alkylation repair"/>
    <property type="evidence" value="ECO:0007669"/>
    <property type="project" value="InterPro"/>
</dbReference>
<dbReference type="EMBL" id="JAFKCZ010000006">
    <property type="protein sequence ID" value="MBN7796865.1"/>
    <property type="molecule type" value="Genomic_DNA"/>
</dbReference>
<proteinExistence type="predicted"/>
<dbReference type="FunFam" id="2.60.120.590:FF:000004">
    <property type="entry name" value="DNA oxidative demethylase ALKBH2"/>
    <property type="match status" value="1"/>
</dbReference>
<accession>A0A939DEM4</accession>
<evidence type="ECO:0000256" key="7">
    <source>
        <dbReference type="ARBA" id="ARBA00023004"/>
    </source>
</evidence>
<dbReference type="InterPro" id="IPR037151">
    <property type="entry name" value="AlkB-like_sf"/>
</dbReference>
<keyword evidence="6" id="KW-0560">Oxidoreductase</keyword>
<dbReference type="PROSITE" id="PS51471">
    <property type="entry name" value="FE2OG_OXY"/>
    <property type="match status" value="1"/>
</dbReference>
<dbReference type="SUPFAM" id="SSF51197">
    <property type="entry name" value="Clavaminate synthase-like"/>
    <property type="match status" value="1"/>
</dbReference>
<name>A0A939DEM4_9GAMM</name>
<dbReference type="RefSeq" id="WP_206560306.1">
    <property type="nucleotide sequence ID" value="NZ_JAFKCZ010000006.1"/>
</dbReference>
<organism evidence="10 11">
    <name type="scientific">Parahaliea mediterranea</name>
    <dbReference type="NCBI Taxonomy" id="651086"/>
    <lineage>
        <taxon>Bacteria</taxon>
        <taxon>Pseudomonadati</taxon>
        <taxon>Pseudomonadota</taxon>
        <taxon>Gammaproteobacteria</taxon>
        <taxon>Cellvibrionales</taxon>
        <taxon>Halieaceae</taxon>
        <taxon>Parahaliea</taxon>
    </lineage>
</organism>
<evidence type="ECO:0000259" key="9">
    <source>
        <dbReference type="PROSITE" id="PS51471"/>
    </source>
</evidence>
<dbReference type="Proteomes" id="UP000664303">
    <property type="component" value="Unassembled WGS sequence"/>
</dbReference>
<evidence type="ECO:0000256" key="8">
    <source>
        <dbReference type="ARBA" id="ARBA00023204"/>
    </source>
</evidence>
<dbReference type="GO" id="GO:0016787">
    <property type="term" value="F:hydrolase activity"/>
    <property type="evidence" value="ECO:0007669"/>
    <property type="project" value="UniProtKB-ARBA"/>
</dbReference>
<dbReference type="GO" id="GO:0046872">
    <property type="term" value="F:metal ion binding"/>
    <property type="evidence" value="ECO:0007669"/>
    <property type="project" value="UniProtKB-KW"/>
</dbReference>
<gene>
    <name evidence="10" type="ORF">JYP50_09700</name>
</gene>
<evidence type="ECO:0000256" key="3">
    <source>
        <dbReference type="ARBA" id="ARBA00022763"/>
    </source>
</evidence>
<feature type="domain" description="Fe2OG dioxygenase" evidence="9">
    <location>
        <begin position="102"/>
        <end position="201"/>
    </location>
</feature>
<keyword evidence="5 10" id="KW-0223">Dioxygenase</keyword>
<dbReference type="GO" id="GO:0140097">
    <property type="term" value="F:catalytic activity, acting on DNA"/>
    <property type="evidence" value="ECO:0007669"/>
    <property type="project" value="UniProtKB-ARBA"/>
</dbReference>
<evidence type="ECO:0000256" key="2">
    <source>
        <dbReference type="ARBA" id="ARBA00022723"/>
    </source>
</evidence>